<accession>C5MIG8</accession>
<dbReference type="OrthoDB" id="4018787at2759"/>
<evidence type="ECO:0000313" key="4">
    <source>
        <dbReference type="Proteomes" id="UP000002037"/>
    </source>
</evidence>
<dbReference type="VEuPathDB" id="FungiDB:CTRG_05861"/>
<proteinExistence type="predicted"/>
<evidence type="ECO:0000256" key="2">
    <source>
        <dbReference type="SAM" id="Phobius"/>
    </source>
</evidence>
<evidence type="ECO:0000313" key="3">
    <source>
        <dbReference type="EMBL" id="EER30462.1"/>
    </source>
</evidence>
<keyword evidence="2" id="KW-0812">Transmembrane</keyword>
<dbReference type="AlphaFoldDB" id="C5MIG8"/>
<feature type="region of interest" description="Disordered" evidence="1">
    <location>
        <begin position="280"/>
        <end position="311"/>
    </location>
</feature>
<feature type="compositionally biased region" description="Low complexity" evidence="1">
    <location>
        <begin position="293"/>
        <end position="310"/>
    </location>
</feature>
<feature type="transmembrane region" description="Helical" evidence="2">
    <location>
        <begin position="351"/>
        <end position="369"/>
    </location>
</feature>
<protein>
    <submittedName>
        <fullName evidence="3">Uncharacterized protein</fullName>
    </submittedName>
</protein>
<dbReference type="GeneID" id="8300210"/>
<keyword evidence="2" id="KW-0472">Membrane</keyword>
<feature type="compositionally biased region" description="Pro residues" evidence="1">
    <location>
        <begin position="282"/>
        <end position="292"/>
    </location>
</feature>
<organism evidence="3 4">
    <name type="scientific">Candida tropicalis (strain ATCC MYA-3404 / T1)</name>
    <name type="common">Yeast</name>
    <dbReference type="NCBI Taxonomy" id="294747"/>
    <lineage>
        <taxon>Eukaryota</taxon>
        <taxon>Fungi</taxon>
        <taxon>Dikarya</taxon>
        <taxon>Ascomycota</taxon>
        <taxon>Saccharomycotina</taxon>
        <taxon>Pichiomycetes</taxon>
        <taxon>Debaryomycetaceae</taxon>
        <taxon>Candida/Lodderomyces clade</taxon>
        <taxon>Candida</taxon>
    </lineage>
</organism>
<name>C5MIG8_CANTT</name>
<dbReference type="eggNOG" id="ENOG502RR0D">
    <property type="taxonomic scope" value="Eukaryota"/>
</dbReference>
<dbReference type="HOGENOM" id="CLU_037643_0_0_1"/>
<keyword evidence="4" id="KW-1185">Reference proteome</keyword>
<dbReference type="EMBL" id="GG692404">
    <property type="protein sequence ID" value="EER30462.1"/>
    <property type="molecule type" value="Genomic_DNA"/>
</dbReference>
<dbReference type="Proteomes" id="UP000002037">
    <property type="component" value="Unassembled WGS sequence"/>
</dbReference>
<sequence length="493" mass="56380">MATPTSTVKRFHIFVESDLINLQNERCMFELNDQTSLKEFKERVIARNDELSVVRTYIEQLKIEYRDEEIPEYPLDSGITVYEALHLNEEILSETHNVVKIKVFKHANVNGTGGILSRDFWRDVRSDGRLQFLPQQDQQQEQMDTPEVTIPVEESVSESIQPPDLRSPNIAHIEPTKIAVHGGRVWEMEGTTYETLIEPNTGEKKLVAQEDLTSSEYILTLELDGVIKKATLNTSECIVVDNGIHNPYLLLSPSGTAKLNSVFKSSSGESLMQKVQIMMYTPPTPTQPPPPQQQQQQQQQEQAEGQAQQQNDDLQRRIVDIGTRFGVNAFKLGVVLYLLGVRPNQHLMQHWFKYLVLFIILFNSYVMFFTGENRVIRFHGDFSFIGRITDAAVKRVVRRTTDLELITSNDPNWLKMLKWNMENIFKDIVMSVMSIVPWLSDKIYVEAQIADHDTEEYENIISLLDADVNANSNSDINTNATTNADTNEVNDNN</sequence>
<evidence type="ECO:0000256" key="1">
    <source>
        <dbReference type="SAM" id="MobiDB-lite"/>
    </source>
</evidence>
<gene>
    <name evidence="3" type="ORF">CTRG_05861</name>
</gene>
<keyword evidence="2" id="KW-1133">Transmembrane helix</keyword>
<dbReference type="KEGG" id="ctp:CTRG_05861"/>
<reference evidence="3 4" key="1">
    <citation type="journal article" date="2009" name="Nature">
        <title>Evolution of pathogenicity and sexual reproduction in eight Candida genomes.</title>
        <authorList>
            <person name="Butler G."/>
            <person name="Rasmussen M.D."/>
            <person name="Lin M.F."/>
            <person name="Santos M.A."/>
            <person name="Sakthikumar S."/>
            <person name="Munro C.A."/>
            <person name="Rheinbay E."/>
            <person name="Grabherr M."/>
            <person name="Forche A."/>
            <person name="Reedy J.L."/>
            <person name="Agrafioti I."/>
            <person name="Arnaud M.B."/>
            <person name="Bates S."/>
            <person name="Brown A.J."/>
            <person name="Brunke S."/>
            <person name="Costanzo M.C."/>
            <person name="Fitzpatrick D.A."/>
            <person name="de Groot P.W."/>
            <person name="Harris D."/>
            <person name="Hoyer L.L."/>
            <person name="Hube B."/>
            <person name="Klis F.M."/>
            <person name="Kodira C."/>
            <person name="Lennard N."/>
            <person name="Logue M.E."/>
            <person name="Martin R."/>
            <person name="Neiman A.M."/>
            <person name="Nikolaou E."/>
            <person name="Quail M.A."/>
            <person name="Quinn J."/>
            <person name="Santos M.C."/>
            <person name="Schmitzberger F.F."/>
            <person name="Sherlock G."/>
            <person name="Shah P."/>
            <person name="Silverstein K.A."/>
            <person name="Skrzypek M.S."/>
            <person name="Soll D."/>
            <person name="Staggs R."/>
            <person name="Stansfield I."/>
            <person name="Stumpf M.P."/>
            <person name="Sudbery P.E."/>
            <person name="Srikantha T."/>
            <person name="Zeng Q."/>
            <person name="Berman J."/>
            <person name="Berriman M."/>
            <person name="Heitman J."/>
            <person name="Gow N.A."/>
            <person name="Lorenz M.C."/>
            <person name="Birren B.W."/>
            <person name="Kellis M."/>
            <person name="Cuomo C.A."/>
        </authorList>
    </citation>
    <scope>NUCLEOTIDE SEQUENCE [LARGE SCALE GENOMIC DNA]</scope>
    <source>
        <strain evidence="4">ATCC MYA-3404 / T1</strain>
    </source>
</reference>
<dbReference type="SUPFAM" id="SSF81995">
    <property type="entry name" value="beta-sandwich domain of Sec23/24"/>
    <property type="match status" value="1"/>
</dbReference>
<dbReference type="RefSeq" id="XP_002546383.1">
    <property type="nucleotide sequence ID" value="XM_002546337.1"/>
</dbReference>